<keyword evidence="1" id="KW-0732">Signal</keyword>
<evidence type="ECO:0000259" key="2">
    <source>
        <dbReference type="Pfam" id="PF16227"/>
    </source>
</evidence>
<reference evidence="3" key="1">
    <citation type="journal article" date="2021" name="PeerJ">
        <title>Extensive microbial diversity within the chicken gut microbiome revealed by metagenomics and culture.</title>
        <authorList>
            <person name="Gilroy R."/>
            <person name="Ravi A."/>
            <person name="Getino M."/>
            <person name="Pursley I."/>
            <person name="Horton D.L."/>
            <person name="Alikhan N.F."/>
            <person name="Baker D."/>
            <person name="Gharbi K."/>
            <person name="Hall N."/>
            <person name="Watson M."/>
            <person name="Adriaenssens E.M."/>
            <person name="Foster-Nyarko E."/>
            <person name="Jarju S."/>
            <person name="Secka A."/>
            <person name="Antonio M."/>
            <person name="Oren A."/>
            <person name="Chaudhuri R.R."/>
            <person name="La Ragione R."/>
            <person name="Hildebrand F."/>
            <person name="Pallen M.J."/>
        </authorList>
    </citation>
    <scope>NUCLEOTIDE SEQUENCE</scope>
    <source>
        <strain evidence="3">ChiSjej1B19-5720</strain>
    </source>
</reference>
<evidence type="ECO:0000313" key="4">
    <source>
        <dbReference type="Proteomes" id="UP000823842"/>
    </source>
</evidence>
<organism evidence="3 4">
    <name type="scientific">Candidatus Blautia faecavium</name>
    <dbReference type="NCBI Taxonomy" id="2838487"/>
    <lineage>
        <taxon>Bacteria</taxon>
        <taxon>Bacillati</taxon>
        <taxon>Bacillota</taxon>
        <taxon>Clostridia</taxon>
        <taxon>Lachnospirales</taxon>
        <taxon>Lachnospiraceae</taxon>
        <taxon>Blautia</taxon>
    </lineage>
</organism>
<sequence length="346" mass="38919">MKKLNRLLLCLLLIGSLIVSAIPVSASPTQTAAVSSQSRITRSPNKKSVKILMIGNSYTWYNDLHLILGKMCNSAGIKADVTAVTRGGASLLLYANKSSRLGRKVHQMLKNQKWDYVILQDRHFYPIAHPERLYDAVLSLTSYIKSAGAKPVLFMTWAPYKYHKDYQRFKDIIKGREDYQAQIQEIYEATAQEADAIVVPAGLSILNADKAKTGIRLLRQDGSHPSYAGSYITACTIFKTLFPNASGNITYYGKFQAKPKIARSLQKIAAETVQKYRQPSSSVQLAELSPGDAEFSQFYQWTEKTEDIMEHGLRFFNPMLRTIFSSLYTALKELPSDRCLPSRQIN</sequence>
<gene>
    <name evidence="3" type="ORF">IAA06_07495</name>
</gene>
<dbReference type="InterPro" id="IPR036514">
    <property type="entry name" value="SGNH_hydro_sf"/>
</dbReference>
<evidence type="ECO:0000256" key="1">
    <source>
        <dbReference type="SAM" id="SignalP"/>
    </source>
</evidence>
<evidence type="ECO:0000313" key="3">
    <source>
        <dbReference type="EMBL" id="HJB28624.1"/>
    </source>
</evidence>
<proteinExistence type="predicted"/>
<feature type="chain" id="PRO_5038953588" evidence="1">
    <location>
        <begin position="22"/>
        <end position="346"/>
    </location>
</feature>
<dbReference type="Gene3D" id="3.40.50.1110">
    <property type="entry name" value="SGNH hydrolase"/>
    <property type="match status" value="1"/>
</dbReference>
<feature type="domain" description="DUF4886" evidence="2">
    <location>
        <begin position="107"/>
        <end position="251"/>
    </location>
</feature>
<dbReference type="Proteomes" id="UP000823842">
    <property type="component" value="Unassembled WGS sequence"/>
</dbReference>
<dbReference type="EMBL" id="DWYZ01000145">
    <property type="protein sequence ID" value="HJB28624.1"/>
    <property type="molecule type" value="Genomic_DNA"/>
</dbReference>
<dbReference type="Pfam" id="PF16227">
    <property type="entry name" value="DUF4886"/>
    <property type="match status" value="1"/>
</dbReference>
<dbReference type="AlphaFoldDB" id="A0A9D2LSW2"/>
<dbReference type="InterPro" id="IPR032616">
    <property type="entry name" value="DUF4886"/>
</dbReference>
<protein>
    <submittedName>
        <fullName evidence="3">DUF4886 domain-containing protein</fullName>
    </submittedName>
</protein>
<name>A0A9D2LSW2_9FIRM</name>
<feature type="signal peptide" evidence="1">
    <location>
        <begin position="1"/>
        <end position="21"/>
    </location>
</feature>
<comment type="caution">
    <text evidence="3">The sequence shown here is derived from an EMBL/GenBank/DDBJ whole genome shotgun (WGS) entry which is preliminary data.</text>
</comment>
<accession>A0A9D2LSW2</accession>
<reference evidence="3" key="2">
    <citation type="submission" date="2021-04" db="EMBL/GenBank/DDBJ databases">
        <authorList>
            <person name="Gilroy R."/>
        </authorList>
    </citation>
    <scope>NUCLEOTIDE SEQUENCE</scope>
    <source>
        <strain evidence="3">ChiSjej1B19-5720</strain>
    </source>
</reference>
<dbReference type="SUPFAM" id="SSF52266">
    <property type="entry name" value="SGNH hydrolase"/>
    <property type="match status" value="1"/>
</dbReference>